<feature type="chain" id="PRO_5038692126" description="X8 domain-containing protein" evidence="9">
    <location>
        <begin position="28"/>
        <end position="634"/>
    </location>
</feature>
<feature type="compositionally biased region" description="Polar residues" evidence="8">
    <location>
        <begin position="585"/>
        <end position="605"/>
    </location>
</feature>
<keyword evidence="7" id="KW-0325">Glycoprotein</keyword>
<dbReference type="GO" id="GO:0098552">
    <property type="term" value="C:side of membrane"/>
    <property type="evidence" value="ECO:0007669"/>
    <property type="project" value="UniProtKB-KW"/>
</dbReference>
<dbReference type="PANTHER" id="PTHR31044">
    <property type="entry name" value="BETA-1,3 GLUCANASE"/>
    <property type="match status" value="1"/>
</dbReference>
<dbReference type="Proteomes" id="UP001085076">
    <property type="component" value="Miscellaneous, Linkage group lg02"/>
</dbReference>
<evidence type="ECO:0000313" key="12">
    <source>
        <dbReference type="Proteomes" id="UP001085076"/>
    </source>
</evidence>
<accession>A0A9D5CY47</accession>
<sequence length="634" mass="65954">MARGVMVMAKCLLFSFLLSLHILWSSGTLVGFLYDAREERDIDAVSFLERNNIPLSQFRVFASNHGALLDSLSNTGISVDLFLSHSEVETLLKSRSINHLPPVNITSILVGFNKPDLQALLPTLNRLQSTLRNSSAKVSALFPLSCLESLNKSEKKEMGRIMWFIKEVQSFIVVETQVDEELSMGDGFVDHVIQKAITACRVTLHHPPIPLVLNVKSSVVPSGVEITEFSERVMDAIDKHFEIKERVSCLFVEISPVGEAEKKRLGWEKEMIFPSSRRELLDSENKHISVHDTMTPVTNPVTVPATNPVTVPATNPPGIITVPSTNPVTVLPTNPTTPITVPSTNPDTPITVPGMNPMPTPVTNPPVTPVTNPATPITNPMNPVTSPPSFPVTSPVTNPVTTYPPAGGVPSTPPVTNPGTDPVSPAVPGQSWCVAKSGTLDSALQAALDYACGMGGADCSAIQMSGSCYNPNSLQAHASYAFNSYYQKNPTPTSCDFGGTATIVNINPSTGTCVYPSSSSSSGFGPASTFGGTAGNGSGSGSGAGAGFGFGTGTGAGADAGAGAGAGAGIGVGPGVGAVPGPGSVLNTNNSGGSSTVFGSDTPTGSTGCSIHRPVGWTLFLPVLAITCITGNIW</sequence>
<proteinExistence type="predicted"/>
<dbReference type="Pfam" id="PF07983">
    <property type="entry name" value="X8"/>
    <property type="match status" value="1"/>
</dbReference>
<keyword evidence="3" id="KW-0449">Lipoprotein</keyword>
<dbReference type="EMBL" id="JAGGNH010000002">
    <property type="protein sequence ID" value="KAJ0980528.1"/>
    <property type="molecule type" value="Genomic_DNA"/>
</dbReference>
<evidence type="ECO:0000256" key="4">
    <source>
        <dbReference type="ARBA" id="ARBA00022729"/>
    </source>
</evidence>
<keyword evidence="4 9" id="KW-0732">Signal</keyword>
<dbReference type="InterPro" id="IPR044788">
    <property type="entry name" value="X8_dom_prot"/>
</dbReference>
<evidence type="ECO:0000256" key="6">
    <source>
        <dbReference type="ARBA" id="ARBA00023157"/>
    </source>
</evidence>
<dbReference type="Gene3D" id="1.20.58.1040">
    <property type="match status" value="1"/>
</dbReference>
<keyword evidence="2" id="KW-1003">Cell membrane</keyword>
<evidence type="ECO:0000256" key="3">
    <source>
        <dbReference type="ARBA" id="ARBA00022622"/>
    </source>
</evidence>
<evidence type="ECO:0000259" key="10">
    <source>
        <dbReference type="SMART" id="SM00768"/>
    </source>
</evidence>
<feature type="domain" description="X8" evidence="10">
    <location>
        <begin position="431"/>
        <end position="515"/>
    </location>
</feature>
<evidence type="ECO:0000256" key="9">
    <source>
        <dbReference type="SAM" id="SignalP"/>
    </source>
</evidence>
<keyword evidence="12" id="KW-1185">Reference proteome</keyword>
<dbReference type="GO" id="GO:0009506">
    <property type="term" value="C:plasmodesma"/>
    <property type="evidence" value="ECO:0007669"/>
    <property type="project" value="UniProtKB-ARBA"/>
</dbReference>
<name>A0A9D5CY47_9LILI</name>
<protein>
    <recommendedName>
        <fullName evidence="10">X8 domain-containing protein</fullName>
    </recommendedName>
</protein>
<evidence type="ECO:0000256" key="2">
    <source>
        <dbReference type="ARBA" id="ARBA00022475"/>
    </source>
</evidence>
<evidence type="ECO:0000256" key="8">
    <source>
        <dbReference type="SAM" id="MobiDB-lite"/>
    </source>
</evidence>
<dbReference type="SMART" id="SM00768">
    <property type="entry name" value="X8"/>
    <property type="match status" value="1"/>
</dbReference>
<feature type="region of interest" description="Disordered" evidence="8">
    <location>
        <begin position="583"/>
        <end position="605"/>
    </location>
</feature>
<keyword evidence="6" id="KW-1015">Disulfide bond</keyword>
<evidence type="ECO:0000313" key="11">
    <source>
        <dbReference type="EMBL" id="KAJ0980528.1"/>
    </source>
</evidence>
<evidence type="ECO:0000256" key="5">
    <source>
        <dbReference type="ARBA" id="ARBA00023136"/>
    </source>
</evidence>
<dbReference type="GO" id="GO:0005886">
    <property type="term" value="C:plasma membrane"/>
    <property type="evidence" value="ECO:0007669"/>
    <property type="project" value="UniProtKB-SubCell"/>
</dbReference>
<dbReference type="AlphaFoldDB" id="A0A9D5CY47"/>
<reference evidence="11" key="1">
    <citation type="submission" date="2021-03" db="EMBL/GenBank/DDBJ databases">
        <authorList>
            <person name="Li Z."/>
            <person name="Yang C."/>
        </authorList>
    </citation>
    <scope>NUCLEOTIDE SEQUENCE</scope>
    <source>
        <strain evidence="11">Dzin_1.0</strain>
        <tissue evidence="11">Leaf</tissue>
    </source>
</reference>
<dbReference type="InterPro" id="IPR012946">
    <property type="entry name" value="X8"/>
</dbReference>
<comment type="caution">
    <text evidence="11">The sequence shown here is derived from an EMBL/GenBank/DDBJ whole genome shotgun (WGS) entry which is preliminary data.</text>
</comment>
<dbReference type="OrthoDB" id="417697at2759"/>
<dbReference type="FunFam" id="1.20.58.1040:FF:000001">
    <property type="entry name" value="Glucan endo-1,3-beta-glucosidase 4"/>
    <property type="match status" value="1"/>
</dbReference>
<comment type="subcellular location">
    <subcellularLocation>
        <location evidence="1">Cell membrane</location>
        <topology evidence="1">Lipid-anchor</topology>
        <topology evidence="1">GPI-anchor</topology>
    </subcellularLocation>
</comment>
<feature type="signal peptide" evidence="9">
    <location>
        <begin position="1"/>
        <end position="27"/>
    </location>
</feature>
<gene>
    <name evidence="11" type="ORF">J5N97_008783</name>
</gene>
<keyword evidence="3" id="KW-0336">GPI-anchor</keyword>
<evidence type="ECO:0000256" key="7">
    <source>
        <dbReference type="ARBA" id="ARBA00023180"/>
    </source>
</evidence>
<evidence type="ECO:0000256" key="1">
    <source>
        <dbReference type="ARBA" id="ARBA00004609"/>
    </source>
</evidence>
<dbReference type="Gene3D" id="3.20.20.80">
    <property type="entry name" value="Glycosidases"/>
    <property type="match status" value="1"/>
</dbReference>
<dbReference type="PANTHER" id="PTHR31044:SF120">
    <property type="entry name" value="CARBOHYDRATE-BINDING X8 DOMAIN SUPERFAMILY PROTEIN"/>
    <property type="match status" value="1"/>
</dbReference>
<reference evidence="11" key="2">
    <citation type="journal article" date="2022" name="Hortic Res">
        <title>The genome of Dioscorea zingiberensis sheds light on the biosynthesis, origin and evolution of the medicinally important diosgenin saponins.</title>
        <authorList>
            <person name="Li Y."/>
            <person name="Tan C."/>
            <person name="Li Z."/>
            <person name="Guo J."/>
            <person name="Li S."/>
            <person name="Chen X."/>
            <person name="Wang C."/>
            <person name="Dai X."/>
            <person name="Yang H."/>
            <person name="Song W."/>
            <person name="Hou L."/>
            <person name="Xu J."/>
            <person name="Tong Z."/>
            <person name="Xu A."/>
            <person name="Yuan X."/>
            <person name="Wang W."/>
            <person name="Yang Q."/>
            <person name="Chen L."/>
            <person name="Sun Z."/>
            <person name="Wang K."/>
            <person name="Pan B."/>
            <person name="Chen J."/>
            <person name="Bao Y."/>
            <person name="Liu F."/>
            <person name="Qi X."/>
            <person name="Gang D.R."/>
            <person name="Wen J."/>
            <person name="Li J."/>
        </authorList>
    </citation>
    <scope>NUCLEOTIDE SEQUENCE</scope>
    <source>
        <strain evidence="11">Dzin_1.0</strain>
    </source>
</reference>
<organism evidence="11 12">
    <name type="scientific">Dioscorea zingiberensis</name>
    <dbReference type="NCBI Taxonomy" id="325984"/>
    <lineage>
        <taxon>Eukaryota</taxon>
        <taxon>Viridiplantae</taxon>
        <taxon>Streptophyta</taxon>
        <taxon>Embryophyta</taxon>
        <taxon>Tracheophyta</taxon>
        <taxon>Spermatophyta</taxon>
        <taxon>Magnoliopsida</taxon>
        <taxon>Liliopsida</taxon>
        <taxon>Dioscoreales</taxon>
        <taxon>Dioscoreaceae</taxon>
        <taxon>Dioscorea</taxon>
    </lineage>
</organism>
<keyword evidence="5" id="KW-0472">Membrane</keyword>